<feature type="transmembrane region" description="Helical" evidence="8">
    <location>
        <begin position="478"/>
        <end position="504"/>
    </location>
</feature>
<evidence type="ECO:0000313" key="10">
    <source>
        <dbReference type="Proteomes" id="UP000007364"/>
    </source>
</evidence>
<feature type="transmembrane region" description="Helical" evidence="8">
    <location>
        <begin position="375"/>
        <end position="393"/>
    </location>
</feature>
<dbReference type="Gene3D" id="3.30.70.1320">
    <property type="entry name" value="Multidrug efflux transporter AcrB pore domain like"/>
    <property type="match status" value="1"/>
</dbReference>
<dbReference type="Gene3D" id="1.20.1600.10">
    <property type="entry name" value="Outer membrane efflux proteins (OEP)"/>
    <property type="match status" value="1"/>
</dbReference>
<dbReference type="STRING" id="555500.I215_09791"/>
<dbReference type="SUPFAM" id="SSF82714">
    <property type="entry name" value="Multidrug efflux transporter AcrB TolC docking domain, DN and DC subdomains"/>
    <property type="match status" value="2"/>
</dbReference>
<organism evidence="9 10">
    <name type="scientific">Galbibacter marinus</name>
    <dbReference type="NCBI Taxonomy" id="555500"/>
    <lineage>
        <taxon>Bacteria</taxon>
        <taxon>Pseudomonadati</taxon>
        <taxon>Bacteroidota</taxon>
        <taxon>Flavobacteriia</taxon>
        <taxon>Flavobacteriales</taxon>
        <taxon>Flavobacteriaceae</taxon>
        <taxon>Galbibacter</taxon>
    </lineage>
</organism>
<dbReference type="InterPro" id="IPR004763">
    <property type="entry name" value="CusA-like"/>
</dbReference>
<keyword evidence="3" id="KW-0813">Transport</keyword>
<evidence type="ECO:0000256" key="5">
    <source>
        <dbReference type="ARBA" id="ARBA00022692"/>
    </source>
</evidence>
<keyword evidence="7 8" id="KW-0472">Membrane</keyword>
<dbReference type="PANTHER" id="PTHR32063">
    <property type="match status" value="1"/>
</dbReference>
<dbReference type="RefSeq" id="WP_008991805.1">
    <property type="nucleotide sequence ID" value="NZ_AMSG01000012.1"/>
</dbReference>
<dbReference type="NCBIfam" id="TIGR00914">
    <property type="entry name" value="2A0601"/>
    <property type="match status" value="1"/>
</dbReference>
<dbReference type="GO" id="GO:0015562">
    <property type="term" value="F:efflux transmembrane transporter activity"/>
    <property type="evidence" value="ECO:0007669"/>
    <property type="project" value="InterPro"/>
</dbReference>
<name>K2QJV5_9FLAO</name>
<dbReference type="SUPFAM" id="SSF82866">
    <property type="entry name" value="Multidrug efflux transporter AcrB transmembrane domain"/>
    <property type="match status" value="2"/>
</dbReference>
<dbReference type="OrthoDB" id="9758757at2"/>
<dbReference type="SUPFAM" id="SSF56954">
    <property type="entry name" value="Outer membrane efflux proteins (OEP)"/>
    <property type="match status" value="1"/>
</dbReference>
<dbReference type="Gene3D" id="3.30.2090.10">
    <property type="entry name" value="Multidrug efflux transporter AcrB TolC docking domain, DN and DC subdomains"/>
    <property type="match status" value="2"/>
</dbReference>
<dbReference type="eggNOG" id="COG3696">
    <property type="taxonomic scope" value="Bacteria"/>
</dbReference>
<dbReference type="InterPro" id="IPR001036">
    <property type="entry name" value="Acrflvin-R"/>
</dbReference>
<evidence type="ECO:0000313" key="9">
    <source>
        <dbReference type="EMBL" id="EKF55002.1"/>
    </source>
</evidence>
<keyword evidence="5 8" id="KW-0812">Transmembrane</keyword>
<keyword evidence="10" id="KW-1185">Reference proteome</keyword>
<sequence length="1458" mass="160478">MLDKIIDFSINNKLIVGLCTLVLIGVGIWSITKVPVDAQPDITNNQVQVITQASNLSTVDIEQFVSYPIEIAMSNLPGVTEIRSVSRFGLSVVTIVFEDDMDTYLPRQLVSEKLLEVEQDIPSGFGAPFIGPISTGLGEIYQYTLEVDPAFKDQYTPTSLRSIQDWIVKRQMAMVPGVVEVNGAGGSIKQFEVAVDPNELHAMGITITDIFTALEDNNQNTGGAYIVRNHQANFIRGEGLARSIEDIQSIVVKNTNGMPLTIGDVARVGVGEAVRYGAVTKNGTGEAVGGMIMMLKGANSKQVIEAVKQRMDLIQESLPEGISIVPFLDRSELISDTTGTLTENLALGGLIIIFVLVIFLGNWRGGVIVASTIPLALLFAFVMMHLFGVWANLMSLGAIDFGIIIDGAVIIVESIVFVIHKRVVKGKQLTPAEKDDIAGASSKKMMNAAFFGQMIILIVFLPILTLEGVEGKMFRPMALTFIFAMLGAMILCLTYVPAVSSLFLKANTSTKKSWGDRAVNWLESKYEKLLTSVLKSAKIVVGLSVALFVICVFMFTKMGGEFIPQLDEGDIAFHIILKPGSSLDQGIATSTKIEKLLLDTYPEIIQVISRFGVSDIPTDPMPMDMGDSFIILKEKSEWTSAETKVELIEKIKETLSVMPGVSYEFSQPIEMRFNELISGVREDIAVKLYGEDLDVLATKAEEMGKLISTIDGVSDLKVEATTGLPQITVNYKRNKIAQYGLNIRDLNTLVSSAFAGGHAGVIFEGERRIDLVVRLADTYRSNIDHLKNLYVPLDSGAQIPLSEVADITYKTGPMQISRDNTNRRTYVGINIRNRDVKSVVDDIKEKLDAQFELPAGYYIRYGGAFENFERAIAKLEIVVPIALLLIFVMIYFALNSFKQTSMIYVAIPLAAIGGVLSLWIRGMPFSISAGVGFIVLFGVAVLNGLVLISGLNELKSEGVTDLNQRIRLGARRRIRPILLTALTDVLGFLPMAVSVSSGAEVQRPLATVVIGGMITSTFLTLFVLPILYKWTEERSMKVKLRAKPKAAFLVAGLCLSVSVAAQEPGNLSSSETWNQNMAIDQRQAVELALKNFPLLKNKKLEIKQKEALKKTAWDLGTTNVFTGGEEINDGTGVYTIIGLQQQDIDVFGIASKLQLRNEQISLAEKAYELSSLEVAKEVKMAWAAAYVAKQQLLAYKRLDSVYNEFERAVSLRYEVEAISRLQWLSAKNQASQIQLKRQQSQGNYNIALERLNLWMGSGVVYQVSATMDTGFSPLRSISGDSLKHPAKELYMQEVQVAQAQYKSIRSEFLPKLSIGGGKQEVNDNGGFYSFQAGLSIPLLSGKSYGQAKAARIETEIVAQSAAYQTAALQSNYRAALQEYLKWEESWRFYENQALPLAQEQQKAAIIAFNEGAIQYVQFIQMLDKVVELELEALHALENYLEARATLEFFANDKTSKNE</sequence>
<evidence type="ECO:0000256" key="8">
    <source>
        <dbReference type="SAM" id="Phobius"/>
    </source>
</evidence>
<feature type="transmembrane region" description="Helical" evidence="8">
    <location>
        <begin position="345"/>
        <end position="363"/>
    </location>
</feature>
<accession>K2QJV5</accession>
<feature type="transmembrane region" description="Helical" evidence="8">
    <location>
        <begin position="877"/>
        <end position="894"/>
    </location>
</feature>
<evidence type="ECO:0000256" key="3">
    <source>
        <dbReference type="ARBA" id="ARBA00022448"/>
    </source>
</evidence>
<dbReference type="SUPFAM" id="SSF82693">
    <property type="entry name" value="Multidrug efflux transporter AcrB pore domain, PN1, PN2, PC1 and PC2 subdomains"/>
    <property type="match status" value="3"/>
</dbReference>
<dbReference type="GO" id="GO:0005886">
    <property type="term" value="C:plasma membrane"/>
    <property type="evidence" value="ECO:0007669"/>
    <property type="project" value="UniProtKB-SubCell"/>
</dbReference>
<proteinExistence type="inferred from homology"/>
<keyword evidence="4" id="KW-1003">Cell membrane</keyword>
<evidence type="ECO:0000256" key="7">
    <source>
        <dbReference type="ARBA" id="ARBA00023136"/>
    </source>
</evidence>
<feature type="transmembrane region" description="Helical" evidence="8">
    <location>
        <begin position="926"/>
        <end position="948"/>
    </location>
</feature>
<protein>
    <submittedName>
        <fullName evidence="9">AcrB/AcrD/AcrF family heavy metal cation efflux protein</fullName>
    </submittedName>
</protein>
<evidence type="ECO:0000256" key="2">
    <source>
        <dbReference type="ARBA" id="ARBA00010942"/>
    </source>
</evidence>
<dbReference type="Gene3D" id="3.30.70.1430">
    <property type="entry name" value="Multidrug efflux transporter AcrB pore domain"/>
    <property type="match status" value="2"/>
</dbReference>
<dbReference type="PRINTS" id="PR00702">
    <property type="entry name" value="ACRIFLAVINRP"/>
</dbReference>
<comment type="caution">
    <text evidence="9">The sequence shown here is derived from an EMBL/GenBank/DDBJ whole genome shotgun (WGS) entry which is preliminary data.</text>
</comment>
<feature type="transmembrane region" description="Helical" evidence="8">
    <location>
        <begin position="1005"/>
        <end position="1026"/>
    </location>
</feature>
<dbReference type="InterPro" id="IPR027463">
    <property type="entry name" value="AcrB_DN_DC_subdom"/>
</dbReference>
<dbReference type="EMBL" id="AMSG01000012">
    <property type="protein sequence ID" value="EKF55002.1"/>
    <property type="molecule type" value="Genomic_DNA"/>
</dbReference>
<dbReference type="PATRIC" id="fig|555500.3.peg.2023"/>
<dbReference type="GO" id="GO:0008324">
    <property type="term" value="F:monoatomic cation transmembrane transporter activity"/>
    <property type="evidence" value="ECO:0007669"/>
    <property type="project" value="InterPro"/>
</dbReference>
<keyword evidence="6 8" id="KW-1133">Transmembrane helix</keyword>
<reference evidence="9 10" key="1">
    <citation type="journal article" date="2012" name="J. Bacteriol.">
        <title>Genome Sequence of Galbibacter marinum Type Strain ck-I2-15.</title>
        <authorList>
            <person name="Lai Q."/>
            <person name="Li C."/>
            <person name="Shao Z."/>
        </authorList>
    </citation>
    <scope>NUCLEOTIDE SEQUENCE [LARGE SCALE GENOMIC DNA]</scope>
    <source>
        <strain evidence="10">ck-I2-15</strain>
    </source>
</reference>
<evidence type="ECO:0000256" key="4">
    <source>
        <dbReference type="ARBA" id="ARBA00022475"/>
    </source>
</evidence>
<gene>
    <name evidence="9" type="ORF">I215_09791</name>
</gene>
<dbReference type="Proteomes" id="UP000007364">
    <property type="component" value="Unassembled WGS sequence"/>
</dbReference>
<feature type="transmembrane region" description="Helical" evidence="8">
    <location>
        <begin position="448"/>
        <end position="466"/>
    </location>
</feature>
<feature type="transmembrane region" description="Helical" evidence="8">
    <location>
        <begin position="537"/>
        <end position="556"/>
    </location>
</feature>
<feature type="transmembrane region" description="Helical" evidence="8">
    <location>
        <begin position="974"/>
        <end position="993"/>
    </location>
</feature>
<feature type="transmembrane region" description="Helical" evidence="8">
    <location>
        <begin position="901"/>
        <end position="920"/>
    </location>
</feature>
<dbReference type="PANTHER" id="PTHR32063:SF24">
    <property type="entry name" value="CATION EFFLUX SYSTEM (ACRB_ACRD_ACRF FAMILY)"/>
    <property type="match status" value="1"/>
</dbReference>
<dbReference type="Gene3D" id="1.20.1640.10">
    <property type="entry name" value="Multidrug efflux transporter AcrB transmembrane domain"/>
    <property type="match status" value="2"/>
</dbReference>
<dbReference type="Gene3D" id="3.30.70.1440">
    <property type="entry name" value="Multidrug efflux transporter AcrB pore domain"/>
    <property type="match status" value="1"/>
</dbReference>
<evidence type="ECO:0000256" key="6">
    <source>
        <dbReference type="ARBA" id="ARBA00022989"/>
    </source>
</evidence>
<evidence type="ECO:0000256" key="1">
    <source>
        <dbReference type="ARBA" id="ARBA00004651"/>
    </source>
</evidence>
<dbReference type="Pfam" id="PF00873">
    <property type="entry name" value="ACR_tran"/>
    <property type="match status" value="1"/>
</dbReference>
<dbReference type="GO" id="GO:0042910">
    <property type="term" value="F:xenobiotic transmembrane transporter activity"/>
    <property type="evidence" value="ECO:0007669"/>
    <property type="project" value="TreeGrafter"/>
</dbReference>
<feature type="transmembrane region" description="Helical" evidence="8">
    <location>
        <begin position="12"/>
        <end position="31"/>
    </location>
</feature>
<comment type="subcellular location">
    <subcellularLocation>
        <location evidence="1">Cell membrane</location>
        <topology evidence="1">Multi-pass membrane protein</topology>
    </subcellularLocation>
</comment>
<feature type="transmembrane region" description="Helical" evidence="8">
    <location>
        <begin position="399"/>
        <end position="419"/>
    </location>
</feature>
<comment type="similarity">
    <text evidence="2">Belongs to the resistance-nodulation-cell division (RND) (TC 2.A.6) family.</text>
</comment>